<accession>A0ABQ1ZMK3</accession>
<dbReference type="InterPro" id="IPR051814">
    <property type="entry name" value="NAD(P)H-dep_FMN_reductase"/>
</dbReference>
<evidence type="ECO:0000313" key="5">
    <source>
        <dbReference type="EMBL" id="GGH71684.1"/>
    </source>
</evidence>
<keyword evidence="3" id="KW-0560">Oxidoreductase</keyword>
<evidence type="ECO:0000313" key="6">
    <source>
        <dbReference type="Proteomes" id="UP000605427"/>
    </source>
</evidence>
<dbReference type="EMBL" id="BMDD01000001">
    <property type="protein sequence ID" value="GGH71684.1"/>
    <property type="molecule type" value="Genomic_DNA"/>
</dbReference>
<dbReference type="PANTHER" id="PTHR43408">
    <property type="entry name" value="FMN REDUCTASE (NADPH)"/>
    <property type="match status" value="1"/>
</dbReference>
<dbReference type="SUPFAM" id="SSF52218">
    <property type="entry name" value="Flavoproteins"/>
    <property type="match status" value="1"/>
</dbReference>
<protein>
    <submittedName>
        <fullName evidence="5">FMN reductase (NADPH)</fullName>
    </submittedName>
</protein>
<feature type="domain" description="NADPH-dependent FMN reductase-like" evidence="4">
    <location>
        <begin position="4"/>
        <end position="144"/>
    </location>
</feature>
<dbReference type="InterPro" id="IPR020048">
    <property type="entry name" value="NADPH-dep_FMN_reduc_SsuE"/>
</dbReference>
<gene>
    <name evidence="5" type="ORF">GCM10007362_09030</name>
</gene>
<evidence type="ECO:0000256" key="3">
    <source>
        <dbReference type="ARBA" id="ARBA00023002"/>
    </source>
</evidence>
<sequence length="190" mass="20702">MTQKILIISGSPSLSSRLYGPVQYLQGRLAEEGLVGELLHIVELPPADLVTANFAGVEIREALRKVEEADAIVFASPVYKASYSGVLKTFLDLIPQEGLRDKPVLPIFVGGTIAHLLSIDYSLKPVLNALAARNILGGVYSVDREIERRPEGGYILSAETQSRLERSLSELKLELARRKSVPAELPGVRA</sequence>
<keyword evidence="2" id="KW-0288">FMN</keyword>
<dbReference type="PANTHER" id="PTHR43408:SF1">
    <property type="entry name" value="FMN REDUCTASE (NADPH)"/>
    <property type="match status" value="1"/>
</dbReference>
<name>A0ABQ1ZMK3_9BACL</name>
<keyword evidence="1" id="KW-0285">Flavoprotein</keyword>
<dbReference type="NCBIfam" id="TIGR03567">
    <property type="entry name" value="FMN_reduc_SsuE"/>
    <property type="match status" value="1"/>
</dbReference>
<dbReference type="Gene3D" id="3.40.50.360">
    <property type="match status" value="1"/>
</dbReference>
<dbReference type="Proteomes" id="UP000605427">
    <property type="component" value="Unassembled WGS sequence"/>
</dbReference>
<evidence type="ECO:0000259" key="4">
    <source>
        <dbReference type="Pfam" id="PF03358"/>
    </source>
</evidence>
<comment type="caution">
    <text evidence="5">The sequence shown here is derived from an EMBL/GenBank/DDBJ whole genome shotgun (WGS) entry which is preliminary data.</text>
</comment>
<dbReference type="Pfam" id="PF03358">
    <property type="entry name" value="FMN_red"/>
    <property type="match status" value="1"/>
</dbReference>
<organism evidence="5 6">
    <name type="scientific">Saccharibacillus endophyticus</name>
    <dbReference type="NCBI Taxonomy" id="2060666"/>
    <lineage>
        <taxon>Bacteria</taxon>
        <taxon>Bacillati</taxon>
        <taxon>Bacillota</taxon>
        <taxon>Bacilli</taxon>
        <taxon>Bacillales</taxon>
        <taxon>Paenibacillaceae</taxon>
        <taxon>Saccharibacillus</taxon>
    </lineage>
</organism>
<proteinExistence type="predicted"/>
<evidence type="ECO:0000256" key="2">
    <source>
        <dbReference type="ARBA" id="ARBA00022643"/>
    </source>
</evidence>
<keyword evidence="6" id="KW-1185">Reference proteome</keyword>
<evidence type="ECO:0000256" key="1">
    <source>
        <dbReference type="ARBA" id="ARBA00022630"/>
    </source>
</evidence>
<reference evidence="6" key="1">
    <citation type="journal article" date="2019" name="Int. J. Syst. Evol. Microbiol.">
        <title>The Global Catalogue of Microorganisms (GCM) 10K type strain sequencing project: providing services to taxonomists for standard genome sequencing and annotation.</title>
        <authorList>
            <consortium name="The Broad Institute Genomics Platform"/>
            <consortium name="The Broad Institute Genome Sequencing Center for Infectious Disease"/>
            <person name="Wu L."/>
            <person name="Ma J."/>
        </authorList>
    </citation>
    <scope>NUCLEOTIDE SEQUENCE [LARGE SCALE GENOMIC DNA]</scope>
    <source>
        <strain evidence="6">CCM 8702</strain>
    </source>
</reference>
<dbReference type="InterPro" id="IPR029039">
    <property type="entry name" value="Flavoprotein-like_sf"/>
</dbReference>
<dbReference type="InterPro" id="IPR005025">
    <property type="entry name" value="FMN_Rdtase-like_dom"/>
</dbReference>
<dbReference type="RefSeq" id="WP_172239664.1">
    <property type="nucleotide sequence ID" value="NZ_BMDD01000001.1"/>
</dbReference>